<evidence type="ECO:0000256" key="1">
    <source>
        <dbReference type="ARBA" id="ARBA00006484"/>
    </source>
</evidence>
<sequence>MDLGLMGKRALVLASSRGLGAGIAAALVQEGADVILCGRNRDELAQRTSRLNDAGPGRAFFTEADLFQEDVVERLTTTVSQIYGGALDILVNNSGGPPPGRAADLTPDLLTTYFNAMVLRLIDLTHAVLPGMRERGFGRILTVASSGIIEPIPGLALSNTLRPALSGWSKTLASEVAAEGVTVNMLLPGSILTARLDDLDRRAAERSGRSLEAVRAESEAAIPAGRYGTTEEFGATAAFLLSERASYITGSMIRCDGGAARSV</sequence>
<protein>
    <submittedName>
        <fullName evidence="2">3-oxoacyl-[acyl-carrier protein] reductase</fullName>
        <ecNumber evidence="2">1.1.1.100</ecNumber>
    </submittedName>
</protein>
<keyword evidence="3" id="KW-1185">Reference proteome</keyword>
<comment type="similarity">
    <text evidence="1">Belongs to the short-chain dehydrogenases/reductases (SDR) family.</text>
</comment>
<reference evidence="2 3" key="1">
    <citation type="submission" date="2020-08" db="EMBL/GenBank/DDBJ databases">
        <title>Genomic Encyclopedia of Type Strains, Phase IV (KMG-IV): sequencing the most valuable type-strain genomes for metagenomic binning, comparative biology and taxonomic classification.</title>
        <authorList>
            <person name="Goeker M."/>
        </authorList>
    </citation>
    <scope>NUCLEOTIDE SEQUENCE [LARGE SCALE GENOMIC DNA]</scope>
    <source>
        <strain evidence="2 3">DSM 29853</strain>
    </source>
</reference>
<evidence type="ECO:0000313" key="2">
    <source>
        <dbReference type="EMBL" id="MBB4065680.1"/>
    </source>
</evidence>
<dbReference type="InterPro" id="IPR050259">
    <property type="entry name" value="SDR"/>
</dbReference>
<dbReference type="Proteomes" id="UP000528286">
    <property type="component" value="Unassembled WGS sequence"/>
</dbReference>
<dbReference type="EC" id="1.1.1.100" evidence="2"/>
<dbReference type="GO" id="GO:0004316">
    <property type="term" value="F:3-oxoacyl-[acyl-carrier-protein] reductase (NADPH) activity"/>
    <property type="evidence" value="ECO:0007669"/>
    <property type="project" value="UniProtKB-EC"/>
</dbReference>
<dbReference type="InterPro" id="IPR002347">
    <property type="entry name" value="SDR_fam"/>
</dbReference>
<dbReference type="InterPro" id="IPR036291">
    <property type="entry name" value="NAD(P)-bd_dom_sf"/>
</dbReference>
<name>A0A7W6NLQ6_9HYPH</name>
<comment type="caution">
    <text evidence="2">The sequence shown here is derived from an EMBL/GenBank/DDBJ whole genome shotgun (WGS) entry which is preliminary data.</text>
</comment>
<dbReference type="Pfam" id="PF13561">
    <property type="entry name" value="adh_short_C2"/>
    <property type="match status" value="1"/>
</dbReference>
<dbReference type="SUPFAM" id="SSF51735">
    <property type="entry name" value="NAD(P)-binding Rossmann-fold domains"/>
    <property type="match status" value="1"/>
</dbReference>
<dbReference type="PRINTS" id="PR00081">
    <property type="entry name" value="GDHRDH"/>
</dbReference>
<evidence type="ECO:0000313" key="3">
    <source>
        <dbReference type="Proteomes" id="UP000528286"/>
    </source>
</evidence>
<organism evidence="2 3">
    <name type="scientific">Gellertiella hungarica</name>
    <dbReference type="NCBI Taxonomy" id="1572859"/>
    <lineage>
        <taxon>Bacteria</taxon>
        <taxon>Pseudomonadati</taxon>
        <taxon>Pseudomonadota</taxon>
        <taxon>Alphaproteobacteria</taxon>
        <taxon>Hyphomicrobiales</taxon>
        <taxon>Rhizobiaceae</taxon>
        <taxon>Gellertiella</taxon>
    </lineage>
</organism>
<proteinExistence type="inferred from homology"/>
<dbReference type="PANTHER" id="PTHR42879">
    <property type="entry name" value="3-OXOACYL-(ACYL-CARRIER-PROTEIN) REDUCTASE"/>
    <property type="match status" value="1"/>
</dbReference>
<keyword evidence="2" id="KW-0560">Oxidoreductase</keyword>
<dbReference type="RefSeq" id="WP_183366970.1">
    <property type="nucleotide sequence ID" value="NZ_JACIEZ010000005.1"/>
</dbReference>
<dbReference type="AlphaFoldDB" id="A0A7W6NLQ6"/>
<dbReference type="EMBL" id="JACIEZ010000005">
    <property type="protein sequence ID" value="MBB4065680.1"/>
    <property type="molecule type" value="Genomic_DNA"/>
</dbReference>
<dbReference type="PANTHER" id="PTHR42879:SF6">
    <property type="entry name" value="NADPH-DEPENDENT REDUCTASE BACG"/>
    <property type="match status" value="1"/>
</dbReference>
<accession>A0A7W6NLQ6</accession>
<dbReference type="Gene3D" id="3.40.50.720">
    <property type="entry name" value="NAD(P)-binding Rossmann-like Domain"/>
    <property type="match status" value="1"/>
</dbReference>
<gene>
    <name evidence="2" type="ORF">GGR23_002887</name>
</gene>